<gene>
    <name evidence="1" type="ORF">S01H1_08598</name>
</gene>
<comment type="caution">
    <text evidence="1">The sequence shown here is derived from an EMBL/GenBank/DDBJ whole genome shotgun (WGS) entry which is preliminary data.</text>
</comment>
<feature type="non-terminal residue" evidence="1">
    <location>
        <position position="1"/>
    </location>
</feature>
<evidence type="ECO:0000313" key="1">
    <source>
        <dbReference type="EMBL" id="GAF77643.1"/>
    </source>
</evidence>
<proteinExistence type="predicted"/>
<protein>
    <recommendedName>
        <fullName evidence="2">Glutamine amidotransferase domain-containing protein</fullName>
    </recommendedName>
</protein>
<dbReference type="InterPro" id="IPR029062">
    <property type="entry name" value="Class_I_gatase-like"/>
</dbReference>
<accession>X0S9B9</accession>
<dbReference type="EMBL" id="BARS01004401">
    <property type="protein sequence ID" value="GAF77643.1"/>
    <property type="molecule type" value="Genomic_DNA"/>
</dbReference>
<dbReference type="PANTHER" id="PTHR37464">
    <property type="entry name" value="BLL2463 PROTEIN"/>
    <property type="match status" value="1"/>
</dbReference>
<reference evidence="1" key="1">
    <citation type="journal article" date="2014" name="Front. Microbiol.">
        <title>High frequency of phylogenetically diverse reductive dehalogenase-homologous genes in deep subseafloor sedimentary metagenomes.</title>
        <authorList>
            <person name="Kawai M."/>
            <person name="Futagami T."/>
            <person name="Toyoda A."/>
            <person name="Takaki Y."/>
            <person name="Nishi S."/>
            <person name="Hori S."/>
            <person name="Arai W."/>
            <person name="Tsubouchi T."/>
            <person name="Morono Y."/>
            <person name="Uchiyama I."/>
            <person name="Ito T."/>
            <person name="Fujiyama A."/>
            <person name="Inagaki F."/>
            <person name="Takami H."/>
        </authorList>
    </citation>
    <scope>NUCLEOTIDE SEQUENCE</scope>
    <source>
        <strain evidence="1">Expedition CK06-06</strain>
    </source>
</reference>
<organism evidence="1">
    <name type="scientific">marine sediment metagenome</name>
    <dbReference type="NCBI Taxonomy" id="412755"/>
    <lineage>
        <taxon>unclassified sequences</taxon>
        <taxon>metagenomes</taxon>
        <taxon>ecological metagenomes</taxon>
    </lineage>
</organism>
<dbReference type="SUPFAM" id="SSF52317">
    <property type="entry name" value="Class I glutamine amidotransferase-like"/>
    <property type="match status" value="1"/>
</dbReference>
<dbReference type="AlphaFoldDB" id="X0S9B9"/>
<name>X0S9B9_9ZZZZ</name>
<sequence length="393" mass="43161">EAMLNSADAVVLADVPMNPQLGAILRRYLESGGGVLILPGRHSEWDSYAKHLLDGRTALKLGQPVGDAEDESGFMSVADINLAHPVLSAFDEEDADYFSTVRIYRHFPIELDQQSLQNHTQTARPPNVLMRLADRTPLLVETHLGEGKIMMAGLPATPDWSNLPLKPEFVPMLLRAVAYLRKPADAGAPGSVAPDQPIAIRLTDRWSGAQVQAIDPAGKPHQIKLHRSGRNLIGAMLQTNQKGYYTFEVLPGSKEAPERVVLGFAVNLADEKADFTTMTEGQIGEIFSGASELVYLQSSPEDAVLAQQLGHKREIWRSLIWASFLIIGLEFFIATLRPQRELKLAADGLKPVRPDQGLFGRWRVRIGQALGVVEETTSSGLKGLWGRIQSKVK</sequence>
<evidence type="ECO:0008006" key="2">
    <source>
        <dbReference type="Google" id="ProtNLM"/>
    </source>
</evidence>
<dbReference type="PANTHER" id="PTHR37464:SF1">
    <property type="entry name" value="BLL2463 PROTEIN"/>
    <property type="match status" value="1"/>
</dbReference>
<dbReference type="Gene3D" id="3.40.50.880">
    <property type="match status" value="1"/>
</dbReference>